<reference evidence="1" key="1">
    <citation type="submission" date="2023-04" db="EMBL/GenBank/DDBJ databases">
        <authorList>
            <consortium name="ELIXIR-Norway"/>
        </authorList>
    </citation>
    <scope>NUCLEOTIDE SEQUENCE [LARGE SCALE GENOMIC DNA]</scope>
</reference>
<accession>A0ABN8YQ07</accession>
<keyword evidence="2" id="KW-1185">Reference proteome</keyword>
<name>A0ABN8YQ07_RANTA</name>
<organism evidence="1 2">
    <name type="scientific">Rangifer tarandus platyrhynchus</name>
    <name type="common">Svalbard reindeer</name>
    <dbReference type="NCBI Taxonomy" id="3082113"/>
    <lineage>
        <taxon>Eukaryota</taxon>
        <taxon>Metazoa</taxon>
        <taxon>Chordata</taxon>
        <taxon>Craniata</taxon>
        <taxon>Vertebrata</taxon>
        <taxon>Euteleostomi</taxon>
        <taxon>Mammalia</taxon>
        <taxon>Eutheria</taxon>
        <taxon>Laurasiatheria</taxon>
        <taxon>Artiodactyla</taxon>
        <taxon>Ruminantia</taxon>
        <taxon>Pecora</taxon>
        <taxon>Cervidae</taxon>
        <taxon>Odocoileinae</taxon>
        <taxon>Rangifer</taxon>
    </lineage>
</organism>
<evidence type="ECO:0000313" key="1">
    <source>
        <dbReference type="EMBL" id="CAI9162696.1"/>
    </source>
</evidence>
<gene>
    <name evidence="1" type="ORF">MRATA1EN1_LOCUS11658</name>
</gene>
<proteinExistence type="predicted"/>
<dbReference type="EMBL" id="OX459957">
    <property type="protein sequence ID" value="CAI9162696.1"/>
    <property type="molecule type" value="Genomic_DNA"/>
</dbReference>
<sequence>MTTPTLTSQPRVFCPRSVAQVLSPESVLGGRVPEVPQSKPVQPLGPGMWGGVVAGLFTCTFQEDLLVEKWPGLLGNLVGPSCLGPSCRIEIPYPGFSSAHHRQAI</sequence>
<dbReference type="Proteomes" id="UP001176941">
    <property type="component" value="Chromosome 21"/>
</dbReference>
<evidence type="ECO:0000313" key="2">
    <source>
        <dbReference type="Proteomes" id="UP001176941"/>
    </source>
</evidence>
<protein>
    <submittedName>
        <fullName evidence="1">Uncharacterized protein</fullName>
    </submittedName>
</protein>